<proteinExistence type="predicted"/>
<feature type="transmembrane region" description="Helical" evidence="1">
    <location>
        <begin position="217"/>
        <end position="239"/>
    </location>
</feature>
<dbReference type="NCBIfam" id="NF037962">
    <property type="entry name" value="arsenic_eff"/>
    <property type="match status" value="1"/>
</dbReference>
<dbReference type="STRING" id="185008.bhn_I0044"/>
<dbReference type="Proteomes" id="UP000183047">
    <property type="component" value="Unassembled WGS sequence"/>
</dbReference>
<evidence type="ECO:0008006" key="4">
    <source>
        <dbReference type="Google" id="ProtNLM"/>
    </source>
</evidence>
<sequence>MELFIDVVMDALIDSLKILPFLFITYLLMEYLEHKTQEYTSAIVQKTEYFGPLWGGLIGVFPQCGFSAAASNLYAGRVITLGTLIAIYLSTSDEMIPLFISEQVPAPIMIKILLIKAVIGIIAGFIIDAVVHWHHMNHNKRLDDPVQINALCEKEHCHCEEDDHSGFIGIVKSAFVHTIHIFAFVLVLTLILGFAIELIGEDKLSELLKTSPVLSHLLAGIIGLIPNCAASVIITTLYLDKMITFGTMMSGLLVGAGIGLLILFRVNNNKKENIRIAILLFLIGTVVGALLDVLGIAL</sequence>
<dbReference type="OrthoDB" id="9783550at2"/>
<keyword evidence="3" id="KW-1185">Reference proteome</keyword>
<keyword evidence="1" id="KW-1133">Transmembrane helix</keyword>
<gene>
    <name evidence="2" type="ORF">SAMN02910451_02440</name>
</gene>
<feature type="transmembrane region" description="Helical" evidence="1">
    <location>
        <begin position="12"/>
        <end position="29"/>
    </location>
</feature>
<keyword evidence="1" id="KW-0812">Transmembrane</keyword>
<dbReference type="AlphaFoldDB" id="A0A1G5FK88"/>
<evidence type="ECO:0000313" key="3">
    <source>
        <dbReference type="Proteomes" id="UP000183047"/>
    </source>
</evidence>
<dbReference type="RefSeq" id="WP_074462902.1">
    <property type="nucleotide sequence ID" value="NZ_FMUR01000015.1"/>
</dbReference>
<keyword evidence="1" id="KW-0472">Membrane</keyword>
<feature type="transmembrane region" description="Helical" evidence="1">
    <location>
        <begin position="174"/>
        <end position="196"/>
    </location>
</feature>
<protein>
    <recommendedName>
        <fullName evidence="4">Arsenic efflux protein</fullName>
    </recommendedName>
</protein>
<reference evidence="3" key="1">
    <citation type="submission" date="2016-10" db="EMBL/GenBank/DDBJ databases">
        <authorList>
            <person name="Varghese N."/>
            <person name="Submissions S."/>
        </authorList>
    </citation>
    <scope>NUCLEOTIDE SEQUENCE [LARGE SCALE GENOMIC DNA]</scope>
    <source>
        <strain evidence="3">XBD2006</strain>
    </source>
</reference>
<feature type="transmembrane region" description="Helical" evidence="1">
    <location>
        <begin position="245"/>
        <end position="264"/>
    </location>
</feature>
<evidence type="ECO:0000256" key="1">
    <source>
        <dbReference type="SAM" id="Phobius"/>
    </source>
</evidence>
<organism evidence="2 3">
    <name type="scientific">Butyrivibrio hungatei</name>
    <dbReference type="NCBI Taxonomy" id="185008"/>
    <lineage>
        <taxon>Bacteria</taxon>
        <taxon>Bacillati</taxon>
        <taxon>Bacillota</taxon>
        <taxon>Clostridia</taxon>
        <taxon>Lachnospirales</taxon>
        <taxon>Lachnospiraceae</taxon>
        <taxon>Butyrivibrio</taxon>
    </lineage>
</organism>
<dbReference type="EMBL" id="FMUR01000015">
    <property type="protein sequence ID" value="SCY39561.1"/>
    <property type="molecule type" value="Genomic_DNA"/>
</dbReference>
<dbReference type="Pfam" id="PF11449">
    <property type="entry name" value="ArsP_2"/>
    <property type="match status" value="1"/>
</dbReference>
<feature type="transmembrane region" description="Helical" evidence="1">
    <location>
        <begin position="112"/>
        <end position="133"/>
    </location>
</feature>
<dbReference type="InterPro" id="IPR021552">
    <property type="entry name" value="ArsP_2"/>
</dbReference>
<feature type="transmembrane region" description="Helical" evidence="1">
    <location>
        <begin position="74"/>
        <end position="91"/>
    </location>
</feature>
<feature type="transmembrane region" description="Helical" evidence="1">
    <location>
        <begin position="276"/>
        <end position="297"/>
    </location>
</feature>
<evidence type="ECO:0000313" key="2">
    <source>
        <dbReference type="EMBL" id="SCY39561.1"/>
    </source>
</evidence>
<accession>A0A1G5FK88</accession>
<name>A0A1G5FK88_9FIRM</name>